<feature type="non-terminal residue" evidence="1">
    <location>
        <position position="75"/>
    </location>
</feature>
<accession>A0A6G1JGI0</accession>
<evidence type="ECO:0008006" key="3">
    <source>
        <dbReference type="Google" id="ProtNLM"/>
    </source>
</evidence>
<evidence type="ECO:0000313" key="2">
    <source>
        <dbReference type="Proteomes" id="UP000799291"/>
    </source>
</evidence>
<dbReference type="PANTHER" id="PTHR10622:SF11">
    <property type="entry name" value="HET-DOMAIN-CONTAINING PROTEIN"/>
    <property type="match status" value="1"/>
</dbReference>
<reference evidence="1" key="1">
    <citation type="journal article" date="2020" name="Stud. Mycol.">
        <title>101 Dothideomycetes genomes: a test case for predicting lifestyles and emergence of pathogens.</title>
        <authorList>
            <person name="Haridas S."/>
            <person name="Albert R."/>
            <person name="Binder M."/>
            <person name="Bloem J."/>
            <person name="Labutti K."/>
            <person name="Salamov A."/>
            <person name="Andreopoulos B."/>
            <person name="Baker S."/>
            <person name="Barry K."/>
            <person name="Bills G."/>
            <person name="Bluhm B."/>
            <person name="Cannon C."/>
            <person name="Castanera R."/>
            <person name="Culley D."/>
            <person name="Daum C."/>
            <person name="Ezra D."/>
            <person name="Gonzalez J."/>
            <person name="Henrissat B."/>
            <person name="Kuo A."/>
            <person name="Liang C."/>
            <person name="Lipzen A."/>
            <person name="Lutzoni F."/>
            <person name="Magnuson J."/>
            <person name="Mondo S."/>
            <person name="Nolan M."/>
            <person name="Ohm R."/>
            <person name="Pangilinan J."/>
            <person name="Park H.-J."/>
            <person name="Ramirez L."/>
            <person name="Alfaro M."/>
            <person name="Sun H."/>
            <person name="Tritt A."/>
            <person name="Yoshinaga Y."/>
            <person name="Zwiers L.-H."/>
            <person name="Turgeon B."/>
            <person name="Goodwin S."/>
            <person name="Spatafora J."/>
            <person name="Crous P."/>
            <person name="Grigoriev I."/>
        </authorList>
    </citation>
    <scope>NUCLEOTIDE SEQUENCE</scope>
    <source>
        <strain evidence="1">CBS 122367</strain>
    </source>
</reference>
<dbReference type="OrthoDB" id="674604at2759"/>
<dbReference type="AlphaFoldDB" id="A0A6G1JGI0"/>
<protein>
    <recommendedName>
        <fullName evidence="3">Heterokaryon incompatibility domain-containing protein</fullName>
    </recommendedName>
</protein>
<dbReference type="EMBL" id="MU005572">
    <property type="protein sequence ID" value="KAF2689662.1"/>
    <property type="molecule type" value="Genomic_DNA"/>
</dbReference>
<gene>
    <name evidence="1" type="ORF">K458DRAFT_237136</name>
</gene>
<dbReference type="PANTHER" id="PTHR10622">
    <property type="entry name" value="HET DOMAIN-CONTAINING PROTEIN"/>
    <property type="match status" value="1"/>
</dbReference>
<dbReference type="Proteomes" id="UP000799291">
    <property type="component" value="Unassembled WGS sequence"/>
</dbReference>
<keyword evidence="2" id="KW-1185">Reference proteome</keyword>
<organism evidence="1 2">
    <name type="scientific">Lentithecium fluviatile CBS 122367</name>
    <dbReference type="NCBI Taxonomy" id="1168545"/>
    <lineage>
        <taxon>Eukaryota</taxon>
        <taxon>Fungi</taxon>
        <taxon>Dikarya</taxon>
        <taxon>Ascomycota</taxon>
        <taxon>Pezizomycotina</taxon>
        <taxon>Dothideomycetes</taxon>
        <taxon>Pleosporomycetidae</taxon>
        <taxon>Pleosporales</taxon>
        <taxon>Massarineae</taxon>
        <taxon>Lentitheciaceae</taxon>
        <taxon>Lentithecium</taxon>
    </lineage>
</organism>
<evidence type="ECO:0000313" key="1">
    <source>
        <dbReference type="EMBL" id="KAF2689662.1"/>
    </source>
</evidence>
<proteinExistence type="predicted"/>
<sequence length="75" mass="8482">MRLLRLEDDGEFSLVRLFGKNIPSYAILSHTWGASHEEVTFKDIVKGTGKSKAGYAKIRFCGKQAAKDGLQYFWV</sequence>
<name>A0A6G1JGI0_9PLEO</name>